<dbReference type="AlphaFoldDB" id="A0A0K1Q590"/>
<sequence>MNGHGKESARSAKNSVLRHPLLRGWWSTRHSPLERRAHVFPPAGALLPRLVVRVLGSRRFVVG</sequence>
<dbReference type="KEGG" id="llu:AKJ09_07480"/>
<organism evidence="1 2">
    <name type="scientific">Labilithrix luteola</name>
    <dbReference type="NCBI Taxonomy" id="1391654"/>
    <lineage>
        <taxon>Bacteria</taxon>
        <taxon>Pseudomonadati</taxon>
        <taxon>Myxococcota</taxon>
        <taxon>Polyangia</taxon>
        <taxon>Polyangiales</taxon>
        <taxon>Labilitrichaceae</taxon>
        <taxon>Labilithrix</taxon>
    </lineage>
</organism>
<name>A0A0K1Q590_9BACT</name>
<proteinExistence type="predicted"/>
<dbReference type="EMBL" id="CP012333">
    <property type="protein sequence ID" value="AKV00817.1"/>
    <property type="molecule type" value="Genomic_DNA"/>
</dbReference>
<evidence type="ECO:0000313" key="1">
    <source>
        <dbReference type="EMBL" id="AKV00817.1"/>
    </source>
</evidence>
<keyword evidence="2" id="KW-1185">Reference proteome</keyword>
<accession>A0A0K1Q590</accession>
<dbReference type="Proteomes" id="UP000064967">
    <property type="component" value="Chromosome"/>
</dbReference>
<evidence type="ECO:0000313" key="2">
    <source>
        <dbReference type="Proteomes" id="UP000064967"/>
    </source>
</evidence>
<reference evidence="1 2" key="1">
    <citation type="submission" date="2015-08" db="EMBL/GenBank/DDBJ databases">
        <authorList>
            <person name="Babu N.S."/>
            <person name="Beckwith C.J."/>
            <person name="Beseler K.G."/>
            <person name="Brison A."/>
            <person name="Carone J.V."/>
            <person name="Caskin T.P."/>
            <person name="Diamond M."/>
            <person name="Durham M.E."/>
            <person name="Foxe J.M."/>
            <person name="Go M."/>
            <person name="Henderson B.A."/>
            <person name="Jones I.B."/>
            <person name="McGettigan J.A."/>
            <person name="Micheletti S.J."/>
            <person name="Nasrallah M.E."/>
            <person name="Ortiz D."/>
            <person name="Piller C.R."/>
            <person name="Privatt S.R."/>
            <person name="Schneider S.L."/>
            <person name="Sharp S."/>
            <person name="Smith T.C."/>
            <person name="Stanton J.D."/>
            <person name="Ullery H.E."/>
            <person name="Wilson R.J."/>
            <person name="Serrano M.G."/>
            <person name="Buck G."/>
            <person name="Lee V."/>
            <person name="Wang Y."/>
            <person name="Carvalho R."/>
            <person name="Voegtly L."/>
            <person name="Shi R."/>
            <person name="Duckworth R."/>
            <person name="Johnson A."/>
            <person name="Loviza R."/>
            <person name="Walstead R."/>
            <person name="Shah Z."/>
            <person name="Kiflezghi M."/>
            <person name="Wade K."/>
            <person name="Ball S.L."/>
            <person name="Bradley K.W."/>
            <person name="Asai D.J."/>
            <person name="Bowman C.A."/>
            <person name="Russell D.A."/>
            <person name="Pope W.H."/>
            <person name="Jacobs-Sera D."/>
            <person name="Hendrix R.W."/>
            <person name="Hatfull G.F."/>
        </authorList>
    </citation>
    <scope>NUCLEOTIDE SEQUENCE [LARGE SCALE GENOMIC DNA]</scope>
    <source>
        <strain evidence="1 2">DSM 27648</strain>
    </source>
</reference>
<gene>
    <name evidence="1" type="ORF">AKJ09_07480</name>
</gene>
<dbReference type="STRING" id="1391654.AKJ09_07480"/>
<protein>
    <submittedName>
        <fullName evidence="1">Uncharacterized protein</fullName>
    </submittedName>
</protein>